<dbReference type="EMBL" id="JAJAGQ010000013">
    <property type="protein sequence ID" value="KAJ8545481.1"/>
    <property type="molecule type" value="Genomic_DNA"/>
</dbReference>
<evidence type="ECO:0000256" key="2">
    <source>
        <dbReference type="ARBA" id="ARBA00022679"/>
    </source>
</evidence>
<keyword evidence="2" id="KW-0808">Transferase</keyword>
<name>A0A9Q1LUY6_9SOLA</name>
<evidence type="ECO:0000256" key="3">
    <source>
        <dbReference type="ARBA" id="ARBA00022691"/>
    </source>
</evidence>
<dbReference type="SUPFAM" id="SSF53335">
    <property type="entry name" value="S-adenosyl-L-methionine-dependent methyltransferases"/>
    <property type="match status" value="1"/>
</dbReference>
<dbReference type="InterPro" id="IPR036390">
    <property type="entry name" value="WH_DNA-bd_sf"/>
</dbReference>
<proteinExistence type="predicted"/>
<gene>
    <name evidence="5" type="ORF">K7X08_018064</name>
</gene>
<dbReference type="Gene3D" id="1.10.10.10">
    <property type="entry name" value="Winged helix-like DNA-binding domain superfamily/Winged helix DNA-binding domain"/>
    <property type="match status" value="1"/>
</dbReference>
<dbReference type="Pfam" id="PF00891">
    <property type="entry name" value="Methyltransf_2"/>
    <property type="match status" value="2"/>
</dbReference>
<dbReference type="GO" id="GO:0009813">
    <property type="term" value="P:flavonoid biosynthetic process"/>
    <property type="evidence" value="ECO:0007669"/>
    <property type="project" value="UniProtKB-ARBA"/>
</dbReference>
<dbReference type="PANTHER" id="PTHR11746">
    <property type="entry name" value="O-METHYLTRANSFERASE"/>
    <property type="match status" value="1"/>
</dbReference>
<comment type="caution">
    <text evidence="5">The sequence shown here is derived from an EMBL/GenBank/DDBJ whole genome shotgun (WGS) entry which is preliminary data.</text>
</comment>
<dbReference type="Proteomes" id="UP001152561">
    <property type="component" value="Unassembled WGS sequence"/>
</dbReference>
<reference evidence="6" key="1">
    <citation type="journal article" date="2023" name="Proc. Natl. Acad. Sci. U.S.A.">
        <title>Genomic and structural basis for evolution of tropane alkaloid biosynthesis.</title>
        <authorList>
            <person name="Wanga Y.-J."/>
            <person name="Taina T."/>
            <person name="Yua J.-Y."/>
            <person name="Lia J."/>
            <person name="Xua B."/>
            <person name="Chenc J."/>
            <person name="D'Auriad J.C."/>
            <person name="Huanga J.-P."/>
            <person name="Huanga S.-X."/>
        </authorList>
    </citation>
    <scope>NUCLEOTIDE SEQUENCE [LARGE SCALE GENOMIC DNA]</scope>
    <source>
        <strain evidence="6">cv. KIB-2019</strain>
    </source>
</reference>
<dbReference type="PROSITE" id="PS51683">
    <property type="entry name" value="SAM_OMT_II"/>
    <property type="match status" value="1"/>
</dbReference>
<sequence length="161" mass="18126">MEAKDVPTAREMFQAQAHIYKHAFSFANSMVLGCAIQLGIPDAFNAIVAAFPHLKCSVLDLPHVVANMPETENLKEAEKLSGIKTNGRKGKVLIIDMVLTRNEEEADMTEVKLIFDVMMLVLLTGRKELRKKWEKLFLEAGFMSYKITPVFGLRSLIEVFP</sequence>
<dbReference type="PROSITE" id="PS51257">
    <property type="entry name" value="PROKAR_LIPOPROTEIN"/>
    <property type="match status" value="1"/>
</dbReference>
<evidence type="ECO:0000256" key="1">
    <source>
        <dbReference type="ARBA" id="ARBA00022603"/>
    </source>
</evidence>
<dbReference type="GO" id="GO:0046983">
    <property type="term" value="F:protein dimerization activity"/>
    <property type="evidence" value="ECO:0007669"/>
    <property type="project" value="InterPro"/>
</dbReference>
<dbReference type="SUPFAM" id="SSF46785">
    <property type="entry name" value="Winged helix' DNA-binding domain"/>
    <property type="match status" value="1"/>
</dbReference>
<dbReference type="InterPro" id="IPR001077">
    <property type="entry name" value="COMT_C"/>
</dbReference>
<dbReference type="InterPro" id="IPR036388">
    <property type="entry name" value="WH-like_DNA-bd_sf"/>
</dbReference>
<dbReference type="OrthoDB" id="2410195at2759"/>
<evidence type="ECO:0000313" key="6">
    <source>
        <dbReference type="Proteomes" id="UP001152561"/>
    </source>
</evidence>
<keyword evidence="3" id="KW-0949">S-adenosyl-L-methionine</keyword>
<evidence type="ECO:0000259" key="4">
    <source>
        <dbReference type="Pfam" id="PF00891"/>
    </source>
</evidence>
<accession>A0A9Q1LUY6</accession>
<feature type="domain" description="O-methyltransferase C-terminal" evidence="4">
    <location>
        <begin position="88"/>
        <end position="142"/>
    </location>
</feature>
<feature type="domain" description="O-methyltransferase C-terminal" evidence="4">
    <location>
        <begin position="42"/>
        <end position="78"/>
    </location>
</feature>
<keyword evidence="1" id="KW-0489">Methyltransferase</keyword>
<dbReference type="Gene3D" id="3.40.50.150">
    <property type="entry name" value="Vaccinia Virus protein VP39"/>
    <property type="match status" value="1"/>
</dbReference>
<protein>
    <recommendedName>
        <fullName evidence="4">O-methyltransferase C-terminal domain-containing protein</fullName>
    </recommendedName>
</protein>
<organism evidence="5 6">
    <name type="scientific">Anisodus acutangulus</name>
    <dbReference type="NCBI Taxonomy" id="402998"/>
    <lineage>
        <taxon>Eukaryota</taxon>
        <taxon>Viridiplantae</taxon>
        <taxon>Streptophyta</taxon>
        <taxon>Embryophyta</taxon>
        <taxon>Tracheophyta</taxon>
        <taxon>Spermatophyta</taxon>
        <taxon>Magnoliopsida</taxon>
        <taxon>eudicotyledons</taxon>
        <taxon>Gunneridae</taxon>
        <taxon>Pentapetalae</taxon>
        <taxon>asterids</taxon>
        <taxon>lamiids</taxon>
        <taxon>Solanales</taxon>
        <taxon>Solanaceae</taxon>
        <taxon>Solanoideae</taxon>
        <taxon>Hyoscyameae</taxon>
        <taxon>Anisodus</taxon>
    </lineage>
</organism>
<evidence type="ECO:0000313" key="5">
    <source>
        <dbReference type="EMBL" id="KAJ8545481.1"/>
    </source>
</evidence>
<dbReference type="InterPro" id="IPR029063">
    <property type="entry name" value="SAM-dependent_MTases_sf"/>
</dbReference>
<dbReference type="AlphaFoldDB" id="A0A9Q1LUY6"/>
<dbReference type="GO" id="GO:0008171">
    <property type="term" value="F:O-methyltransferase activity"/>
    <property type="evidence" value="ECO:0007669"/>
    <property type="project" value="InterPro"/>
</dbReference>
<dbReference type="InterPro" id="IPR016461">
    <property type="entry name" value="COMT-like"/>
</dbReference>
<keyword evidence="6" id="KW-1185">Reference proteome</keyword>
<dbReference type="GO" id="GO:0032259">
    <property type="term" value="P:methylation"/>
    <property type="evidence" value="ECO:0007669"/>
    <property type="project" value="UniProtKB-KW"/>
</dbReference>